<dbReference type="AlphaFoldDB" id="A0A6H2A278"/>
<dbReference type="EMBL" id="MT142805">
    <property type="protein sequence ID" value="QJA88820.1"/>
    <property type="molecule type" value="Genomic_DNA"/>
</dbReference>
<sequence>MTLSRKEDGYLRMTQDSFVEAANEMLGIMEIYEGGGELPSWIKYDDLEKLCDILTKILIS</sequence>
<name>A0A6H2A278_9ZZZZ</name>
<dbReference type="EMBL" id="MT144449">
    <property type="protein sequence ID" value="QJA53761.1"/>
    <property type="molecule type" value="Genomic_DNA"/>
</dbReference>
<organism evidence="1">
    <name type="scientific">viral metagenome</name>
    <dbReference type="NCBI Taxonomy" id="1070528"/>
    <lineage>
        <taxon>unclassified sequences</taxon>
        <taxon>metagenomes</taxon>
        <taxon>organismal metagenomes</taxon>
    </lineage>
</organism>
<reference evidence="1" key="1">
    <citation type="submission" date="2020-03" db="EMBL/GenBank/DDBJ databases">
        <title>The deep terrestrial virosphere.</title>
        <authorList>
            <person name="Holmfeldt K."/>
            <person name="Nilsson E."/>
            <person name="Simone D."/>
            <person name="Lopez-Fernandez M."/>
            <person name="Wu X."/>
            <person name="de Brujin I."/>
            <person name="Lundin D."/>
            <person name="Andersson A."/>
            <person name="Bertilsson S."/>
            <person name="Dopson M."/>
        </authorList>
    </citation>
    <scope>NUCLEOTIDE SEQUENCE</scope>
    <source>
        <strain evidence="2">MM415B02682</strain>
        <strain evidence="1">TM448A03947</strain>
    </source>
</reference>
<gene>
    <name evidence="2" type="ORF">MM415B02682_0018</name>
    <name evidence="1" type="ORF">TM448A03947_0001</name>
</gene>
<accession>A0A6H2A278</accession>
<protein>
    <submittedName>
        <fullName evidence="1">Uncharacterized protein</fullName>
    </submittedName>
</protein>
<evidence type="ECO:0000313" key="2">
    <source>
        <dbReference type="EMBL" id="QJA88820.1"/>
    </source>
</evidence>
<proteinExistence type="predicted"/>
<evidence type="ECO:0000313" key="1">
    <source>
        <dbReference type="EMBL" id="QJA53761.1"/>
    </source>
</evidence>